<protein>
    <recommendedName>
        <fullName evidence="3">Alpha/beta hydrolase</fullName>
    </recommendedName>
</protein>
<evidence type="ECO:0008006" key="3">
    <source>
        <dbReference type="Google" id="ProtNLM"/>
    </source>
</evidence>
<dbReference type="RefSeq" id="WP_139470025.1">
    <property type="nucleotide sequence ID" value="NZ_VDMQ01000013.1"/>
</dbReference>
<dbReference type="Gene3D" id="3.40.50.1820">
    <property type="entry name" value="alpha/beta hydrolase"/>
    <property type="match status" value="1"/>
</dbReference>
<organism evidence="1 2">
    <name type="scientific">Brevibacterium sediminis</name>
    <dbReference type="NCBI Taxonomy" id="1857024"/>
    <lineage>
        <taxon>Bacteria</taxon>
        <taxon>Bacillati</taxon>
        <taxon>Actinomycetota</taxon>
        <taxon>Actinomycetes</taxon>
        <taxon>Micrococcales</taxon>
        <taxon>Brevibacteriaceae</taxon>
        <taxon>Brevibacterium</taxon>
    </lineage>
</organism>
<dbReference type="SUPFAM" id="SSF53474">
    <property type="entry name" value="alpha/beta-Hydrolases"/>
    <property type="match status" value="1"/>
</dbReference>
<name>A0A5C4WZC0_9MICO</name>
<proteinExistence type="predicted"/>
<gene>
    <name evidence="1" type="ORF">FHQ09_16860</name>
</gene>
<comment type="caution">
    <text evidence="1">The sequence shown here is derived from an EMBL/GenBank/DDBJ whole genome shotgun (WGS) entry which is preliminary data.</text>
</comment>
<dbReference type="AlphaFoldDB" id="A0A5C4WZC0"/>
<evidence type="ECO:0000313" key="1">
    <source>
        <dbReference type="EMBL" id="TNM52955.1"/>
    </source>
</evidence>
<reference evidence="1 2" key="1">
    <citation type="submission" date="2019-06" db="EMBL/GenBank/DDBJ databases">
        <authorList>
            <person name="Mardanova A.M."/>
            <person name="Pudova D.S."/>
            <person name="Shagimardanova E.I."/>
            <person name="Gogoleva N.E."/>
            <person name="Lutfullin M.T."/>
            <person name="Hadieva G.F."/>
            <person name="Sharipova M.R."/>
        </authorList>
    </citation>
    <scope>NUCLEOTIDE SEQUENCE [LARGE SCALE GENOMIC DNA]</scope>
    <source>
        <strain evidence="1 2">MG-1</strain>
    </source>
</reference>
<dbReference type="Proteomes" id="UP000314223">
    <property type="component" value="Unassembled WGS sequence"/>
</dbReference>
<evidence type="ECO:0000313" key="2">
    <source>
        <dbReference type="Proteomes" id="UP000314223"/>
    </source>
</evidence>
<sequence length="262" mass="29044">MIERTIPEEGHHHVESVAAFTGPQPGASTTYTIMLDDVPIDLRYDDRGFDTTVVFFHAAITKAVRRYPVFSGATFSEDVAANRLFISDPSLYVDSRIKLGWYAGSSRQPKLQNALTEIISRFDGPDRRLVFFGASGGGFASLYYSTHFSGSIAVPVNPQTTIRDYVPVIVNRYLNYAWDGLPVGELPVCTDVIELYRRPVTNSVLYVQNSGDSDHMEHHYAPFFDVLPEGHKVESHLVDAGEGHVPPKRALLGKILKDVVGS</sequence>
<accession>A0A5C4WZC0</accession>
<dbReference type="EMBL" id="VDMQ01000013">
    <property type="protein sequence ID" value="TNM52955.1"/>
    <property type="molecule type" value="Genomic_DNA"/>
</dbReference>
<dbReference type="InterPro" id="IPR029058">
    <property type="entry name" value="AB_hydrolase_fold"/>
</dbReference>